<dbReference type="RefSeq" id="XP_024726738.1">
    <property type="nucleotide sequence ID" value="XM_024882102.1"/>
</dbReference>
<feature type="region of interest" description="Disordered" evidence="1">
    <location>
        <begin position="42"/>
        <end position="63"/>
    </location>
</feature>
<dbReference type="InParanoid" id="A0A2J6SGF5"/>
<dbReference type="EMBL" id="KZ613919">
    <property type="protein sequence ID" value="PMD49834.1"/>
    <property type="molecule type" value="Genomic_DNA"/>
</dbReference>
<proteinExistence type="predicted"/>
<name>A0A2J6SGF5_9HELO</name>
<dbReference type="Proteomes" id="UP000235371">
    <property type="component" value="Unassembled WGS sequence"/>
</dbReference>
<evidence type="ECO:0000256" key="1">
    <source>
        <dbReference type="SAM" id="MobiDB-lite"/>
    </source>
</evidence>
<dbReference type="GeneID" id="36590179"/>
<sequence length="146" mass="15873">MANREFVTLFSLHVQIARASSTFLFRLLNIFHSRQTFFLPPPPAPPQLQAKEPGRVKSSSTGYQLPGTRESGAAVGDWIASRAGGGQMGVRCCGLAHGYLDRGDLGFEIVGCWFAASCLAGPLLRALRSRDSWFGRGERVPFFAVA</sequence>
<gene>
    <name evidence="2" type="ORF">K444DRAFT_622453</name>
</gene>
<dbReference type="AlphaFoldDB" id="A0A2J6SGF5"/>
<reference evidence="2 3" key="1">
    <citation type="submission" date="2016-04" db="EMBL/GenBank/DDBJ databases">
        <title>A degradative enzymes factory behind the ericoid mycorrhizal symbiosis.</title>
        <authorList>
            <consortium name="DOE Joint Genome Institute"/>
            <person name="Martino E."/>
            <person name="Morin E."/>
            <person name="Grelet G."/>
            <person name="Kuo A."/>
            <person name="Kohler A."/>
            <person name="Daghino S."/>
            <person name="Barry K."/>
            <person name="Choi C."/>
            <person name="Cichocki N."/>
            <person name="Clum A."/>
            <person name="Copeland A."/>
            <person name="Hainaut M."/>
            <person name="Haridas S."/>
            <person name="Labutti K."/>
            <person name="Lindquist E."/>
            <person name="Lipzen A."/>
            <person name="Khouja H.-R."/>
            <person name="Murat C."/>
            <person name="Ohm R."/>
            <person name="Olson A."/>
            <person name="Spatafora J."/>
            <person name="Veneault-Fourrey C."/>
            <person name="Henrissat B."/>
            <person name="Grigoriev I."/>
            <person name="Martin F."/>
            <person name="Perotto S."/>
        </authorList>
    </citation>
    <scope>NUCLEOTIDE SEQUENCE [LARGE SCALE GENOMIC DNA]</scope>
    <source>
        <strain evidence="2 3">E</strain>
    </source>
</reference>
<protein>
    <submittedName>
        <fullName evidence="2">Uncharacterized protein</fullName>
    </submittedName>
</protein>
<keyword evidence="3" id="KW-1185">Reference proteome</keyword>
<evidence type="ECO:0000313" key="3">
    <source>
        <dbReference type="Proteomes" id="UP000235371"/>
    </source>
</evidence>
<organism evidence="2 3">
    <name type="scientific">Hyaloscypha bicolor E</name>
    <dbReference type="NCBI Taxonomy" id="1095630"/>
    <lineage>
        <taxon>Eukaryota</taxon>
        <taxon>Fungi</taxon>
        <taxon>Dikarya</taxon>
        <taxon>Ascomycota</taxon>
        <taxon>Pezizomycotina</taxon>
        <taxon>Leotiomycetes</taxon>
        <taxon>Helotiales</taxon>
        <taxon>Hyaloscyphaceae</taxon>
        <taxon>Hyaloscypha</taxon>
        <taxon>Hyaloscypha bicolor</taxon>
    </lineage>
</organism>
<accession>A0A2J6SGF5</accession>
<evidence type="ECO:0000313" key="2">
    <source>
        <dbReference type="EMBL" id="PMD49834.1"/>
    </source>
</evidence>